<dbReference type="PANTHER" id="PTHR33104:SF2">
    <property type="entry name" value="CXC3 LIKE CYSTEINE CLUSTER DOMAIN-CONTAINING PROTEIN"/>
    <property type="match status" value="1"/>
</dbReference>
<dbReference type="CDD" id="cd19757">
    <property type="entry name" value="Bbox1"/>
    <property type="match status" value="1"/>
</dbReference>
<feature type="region of interest" description="Disordered" evidence="2">
    <location>
        <begin position="24"/>
        <end position="43"/>
    </location>
</feature>
<keyword evidence="1" id="KW-0175">Coiled coil</keyword>
<dbReference type="EMBL" id="JAICCE010000002">
    <property type="protein sequence ID" value="KAG9281084.1"/>
    <property type="molecule type" value="Genomic_DNA"/>
</dbReference>
<feature type="coiled-coil region" evidence="1">
    <location>
        <begin position="603"/>
        <end position="630"/>
    </location>
</feature>
<dbReference type="AlphaFoldDB" id="A0A8T2MD51"/>
<evidence type="ECO:0000256" key="1">
    <source>
        <dbReference type="SAM" id="Coils"/>
    </source>
</evidence>
<protein>
    <recommendedName>
        <fullName evidence="3">CxC3 like cysteine cluster domain-containing protein</fullName>
    </recommendedName>
</protein>
<dbReference type="Proteomes" id="UP000752171">
    <property type="component" value="Unassembled WGS sequence"/>
</dbReference>
<dbReference type="PANTHER" id="PTHR33104">
    <property type="entry name" value="SI:DKEY-29D5.2"/>
    <property type="match status" value="1"/>
</dbReference>
<dbReference type="Pfam" id="PF18758">
    <property type="entry name" value="KDZ"/>
    <property type="match status" value="1"/>
</dbReference>
<feature type="domain" description="CxC3 like cysteine cluster" evidence="3">
    <location>
        <begin position="224"/>
        <end position="324"/>
    </location>
</feature>
<organism evidence="4 5">
    <name type="scientific">Astyanax mexicanus</name>
    <name type="common">Blind cave fish</name>
    <name type="synonym">Astyanax fasciatus mexicanus</name>
    <dbReference type="NCBI Taxonomy" id="7994"/>
    <lineage>
        <taxon>Eukaryota</taxon>
        <taxon>Metazoa</taxon>
        <taxon>Chordata</taxon>
        <taxon>Craniata</taxon>
        <taxon>Vertebrata</taxon>
        <taxon>Euteleostomi</taxon>
        <taxon>Actinopterygii</taxon>
        <taxon>Neopterygii</taxon>
        <taxon>Teleostei</taxon>
        <taxon>Ostariophysi</taxon>
        <taxon>Characiformes</taxon>
        <taxon>Characoidei</taxon>
        <taxon>Acestrorhamphidae</taxon>
        <taxon>Acestrorhamphinae</taxon>
        <taxon>Astyanax</taxon>
    </lineage>
</organism>
<feature type="region of interest" description="Disordered" evidence="2">
    <location>
        <begin position="831"/>
        <end position="858"/>
    </location>
</feature>
<evidence type="ECO:0000313" key="4">
    <source>
        <dbReference type="EMBL" id="KAG9281084.1"/>
    </source>
</evidence>
<name>A0A8T2MD51_ASTMX</name>
<dbReference type="InterPro" id="IPR040564">
    <property type="entry name" value="CxC3-like"/>
</dbReference>
<sequence length="858" mass="97422">MASERDMVHQFDELLQGAQRLAAELNTKPAKKRKLPKPRSGVVRWRQRDISGQIVPKFPTKAHRSNTGKGKCCRSSSEMFEPASQQPVQTHYDNTQELSALRDLLRDIPVQEKSPVPPSWAERQAQSSERWNAARAVILKNILLSEHTDTYTCDTCLKNTAVLRCRNCLPRQFLCSTCDKEVHQHILHNREAMLEGFYRPLPPNITIQIASDGTYQMKEEVRLLPVRLPQQCACTHSNLKLTCGKEVMLIGINGRYKLHLPALSCTKCLTSWTAGLDELVQSGYWPATINHQTIFDVDLFQSFHDLKQLAPGLSRQAFIGMLDERTKSFGRTGKICGDTFQRSFLEWCCARHEVDKLIKVEPFHCTACSPHMHAVSVDGNRKLYRFKNASGCATKGLFDGVFLARDEEVSSFVADVQQATKHTPGKGLCGSSQWTAAKENSRKSASKIDEEGLEIAVCRHGVLLKALNMFRGEIYAYPLYLHKELSSANVTFFCSDVACKYFPYLEKVSKKCPELRGLLEMRPLLSVMHAKAHSWTCELKWGGRNQEGAGNTIGEEVEQVNSFLSRAAMSTKYMSKGARTDMLTVLAMGWNKKKRNSMDKILSQRYAKTIQRLEEEELKLEERKAEFGINDGVLQQWVTEVQHWPEASCSFEGEASRETILKRKIEGLYLSVKQRKHHLYRQTDSNKRRHQLRQKIAEEKASLSSAIEELCEQMHIILPAVDELLLTDNFVWPWEGLGTTNLRTKKSIFDQVMVIRRMQEEQHIIVQEMRRHLNSLIGVAGTLTTLLMAQINDAQRGYQSILRKNVSIVNAQVQQTKASFSLALNGELPSQDVLSEDREEDLSDVEDTSDDDDVDSTV</sequence>
<dbReference type="Pfam" id="PF18804">
    <property type="entry name" value="CxC3"/>
    <property type="match status" value="1"/>
</dbReference>
<proteinExistence type="predicted"/>
<feature type="compositionally biased region" description="Acidic residues" evidence="2">
    <location>
        <begin position="837"/>
        <end position="858"/>
    </location>
</feature>
<reference evidence="4 5" key="1">
    <citation type="submission" date="2021-07" db="EMBL/GenBank/DDBJ databases">
        <authorList>
            <person name="Imarazene B."/>
            <person name="Zahm M."/>
            <person name="Klopp C."/>
            <person name="Cabau C."/>
            <person name="Beille S."/>
            <person name="Jouanno E."/>
            <person name="Castinel A."/>
            <person name="Lluch J."/>
            <person name="Gil L."/>
            <person name="Kuchtly C."/>
            <person name="Lopez Roques C."/>
            <person name="Donnadieu C."/>
            <person name="Parrinello H."/>
            <person name="Journot L."/>
            <person name="Du K."/>
            <person name="Schartl M."/>
            <person name="Retaux S."/>
            <person name="Guiguen Y."/>
        </authorList>
    </citation>
    <scope>NUCLEOTIDE SEQUENCE [LARGE SCALE GENOMIC DNA]</scope>
    <source>
        <strain evidence="4">Pach_M1</strain>
        <tissue evidence="4">Testis</tissue>
    </source>
</reference>
<dbReference type="InterPro" id="IPR040521">
    <property type="entry name" value="KDZ"/>
</dbReference>
<comment type="caution">
    <text evidence="4">The sequence shown here is derived from an EMBL/GenBank/DDBJ whole genome shotgun (WGS) entry which is preliminary data.</text>
</comment>
<evidence type="ECO:0000313" key="5">
    <source>
        <dbReference type="Proteomes" id="UP000752171"/>
    </source>
</evidence>
<evidence type="ECO:0000256" key="2">
    <source>
        <dbReference type="SAM" id="MobiDB-lite"/>
    </source>
</evidence>
<accession>A0A8T2MD51</accession>
<evidence type="ECO:0000259" key="3">
    <source>
        <dbReference type="Pfam" id="PF18804"/>
    </source>
</evidence>
<gene>
    <name evidence="4" type="ORF">AMEX_G3866</name>
</gene>